<organism evidence="1 2">
    <name type="scientific">Canavalia gladiata</name>
    <name type="common">Sword bean</name>
    <name type="synonym">Dolichos gladiatus</name>
    <dbReference type="NCBI Taxonomy" id="3824"/>
    <lineage>
        <taxon>Eukaryota</taxon>
        <taxon>Viridiplantae</taxon>
        <taxon>Streptophyta</taxon>
        <taxon>Embryophyta</taxon>
        <taxon>Tracheophyta</taxon>
        <taxon>Spermatophyta</taxon>
        <taxon>Magnoliopsida</taxon>
        <taxon>eudicotyledons</taxon>
        <taxon>Gunneridae</taxon>
        <taxon>Pentapetalae</taxon>
        <taxon>rosids</taxon>
        <taxon>fabids</taxon>
        <taxon>Fabales</taxon>
        <taxon>Fabaceae</taxon>
        <taxon>Papilionoideae</taxon>
        <taxon>50 kb inversion clade</taxon>
        <taxon>NPAAA clade</taxon>
        <taxon>indigoferoid/millettioid clade</taxon>
        <taxon>Phaseoleae</taxon>
        <taxon>Canavalia</taxon>
    </lineage>
</organism>
<dbReference type="AlphaFoldDB" id="A0AAN9MU22"/>
<reference evidence="1 2" key="1">
    <citation type="submission" date="2024-01" db="EMBL/GenBank/DDBJ databases">
        <title>The genomes of 5 underutilized Papilionoideae crops provide insights into root nodulation and disease resistanc.</title>
        <authorList>
            <person name="Jiang F."/>
        </authorList>
    </citation>
    <scope>NUCLEOTIDE SEQUENCE [LARGE SCALE GENOMIC DNA]</scope>
    <source>
        <strain evidence="1">LVBAO_FW01</strain>
        <tissue evidence="1">Leaves</tissue>
    </source>
</reference>
<accession>A0AAN9MU22</accession>
<evidence type="ECO:0000313" key="1">
    <source>
        <dbReference type="EMBL" id="KAK7360959.1"/>
    </source>
</evidence>
<name>A0AAN9MU22_CANGL</name>
<sequence length="106" mass="12344">MFGLTFNDLYARLGTNHFTKIKKRFRRTAERERQKEERKNKIEKVARIPHSTVVTVGKTKEYEAQNIELVQRCDQIPSNRNSILGLCNGIVLDHERRVPASSYVSI</sequence>
<protein>
    <submittedName>
        <fullName evidence="1">Uncharacterized protein</fullName>
    </submittedName>
</protein>
<comment type="caution">
    <text evidence="1">The sequence shown here is derived from an EMBL/GenBank/DDBJ whole genome shotgun (WGS) entry which is preliminary data.</text>
</comment>
<dbReference type="EMBL" id="JAYMYQ010000001">
    <property type="protein sequence ID" value="KAK7360959.1"/>
    <property type="molecule type" value="Genomic_DNA"/>
</dbReference>
<dbReference type="Proteomes" id="UP001367508">
    <property type="component" value="Unassembled WGS sequence"/>
</dbReference>
<gene>
    <name evidence="1" type="ORF">VNO77_02980</name>
</gene>
<keyword evidence="2" id="KW-1185">Reference proteome</keyword>
<evidence type="ECO:0000313" key="2">
    <source>
        <dbReference type="Proteomes" id="UP001367508"/>
    </source>
</evidence>
<proteinExistence type="predicted"/>